<dbReference type="PANTHER" id="PTHR10543:SF24">
    <property type="entry name" value="CAROTENOID ISOMEROOXYGENASE"/>
    <property type="match status" value="1"/>
</dbReference>
<dbReference type="PANTHER" id="PTHR10543">
    <property type="entry name" value="BETA-CAROTENE DIOXYGENASE"/>
    <property type="match status" value="1"/>
</dbReference>
<comment type="caution">
    <text evidence="6">The sequence shown here is derived from an EMBL/GenBank/DDBJ whole genome shotgun (WGS) entry which is preliminary data.</text>
</comment>
<dbReference type="RefSeq" id="WP_187245668.1">
    <property type="nucleotide sequence ID" value="NZ_BAAAOK010000001.1"/>
</dbReference>
<evidence type="ECO:0000256" key="2">
    <source>
        <dbReference type="ARBA" id="ARBA00022723"/>
    </source>
</evidence>
<gene>
    <name evidence="6" type="ORF">HKK74_24420</name>
</gene>
<evidence type="ECO:0000256" key="1">
    <source>
        <dbReference type="ARBA" id="ARBA00006787"/>
    </source>
</evidence>
<comment type="similarity">
    <text evidence="1 5">Belongs to the carotenoid oxygenase family.</text>
</comment>
<reference evidence="6 7" key="1">
    <citation type="submission" date="2020-06" db="EMBL/GenBank/DDBJ databases">
        <title>Actinomadura xiongansis sp. nov., isolated from soil of Baiyangdian.</title>
        <authorList>
            <person name="Zhang X."/>
        </authorList>
    </citation>
    <scope>NUCLEOTIDE SEQUENCE [LARGE SCALE GENOMIC DNA]</scope>
    <source>
        <strain evidence="6 7">HBUM206468</strain>
    </source>
</reference>
<keyword evidence="3 5" id="KW-0560">Oxidoreductase</keyword>
<evidence type="ECO:0000313" key="7">
    <source>
        <dbReference type="Proteomes" id="UP000805614"/>
    </source>
</evidence>
<keyword evidence="7" id="KW-1185">Reference proteome</keyword>
<dbReference type="Proteomes" id="UP000805614">
    <property type="component" value="Unassembled WGS sequence"/>
</dbReference>
<keyword evidence="4 5" id="KW-0408">Iron</keyword>
<name>A0ABR7LUU7_9ACTN</name>
<evidence type="ECO:0000256" key="4">
    <source>
        <dbReference type="ARBA" id="ARBA00023004"/>
    </source>
</evidence>
<organism evidence="6 7">
    <name type="scientific">Actinomadura alba</name>
    <dbReference type="NCBI Taxonomy" id="406431"/>
    <lineage>
        <taxon>Bacteria</taxon>
        <taxon>Bacillati</taxon>
        <taxon>Actinomycetota</taxon>
        <taxon>Actinomycetes</taxon>
        <taxon>Streptosporangiales</taxon>
        <taxon>Thermomonosporaceae</taxon>
        <taxon>Actinomadura</taxon>
    </lineage>
</organism>
<keyword evidence="5" id="KW-0223">Dioxygenase</keyword>
<evidence type="ECO:0000256" key="3">
    <source>
        <dbReference type="ARBA" id="ARBA00023002"/>
    </source>
</evidence>
<evidence type="ECO:0000256" key="5">
    <source>
        <dbReference type="RuleBase" id="RU364048"/>
    </source>
</evidence>
<proteinExistence type="inferred from homology"/>
<keyword evidence="2 5" id="KW-0479">Metal-binding</keyword>
<dbReference type="EMBL" id="JABVEC010000020">
    <property type="protein sequence ID" value="MBC6468617.1"/>
    <property type="molecule type" value="Genomic_DNA"/>
</dbReference>
<dbReference type="EC" id="1.13.11.-" evidence="5"/>
<accession>A0ABR7LUU7</accession>
<protein>
    <recommendedName>
        <fullName evidence="5">Dioxygenase</fullName>
        <ecNumber evidence="5">1.13.11.-</ecNumber>
    </recommendedName>
</protein>
<dbReference type="Pfam" id="PF03055">
    <property type="entry name" value="RPE65"/>
    <property type="match status" value="1"/>
</dbReference>
<evidence type="ECO:0000313" key="6">
    <source>
        <dbReference type="EMBL" id="MBC6468617.1"/>
    </source>
</evidence>
<sequence>MGRTAELGLRALHDEIALDDLPVSGELPGWLTGSLLRTGPAVWEIGGDRLRHWFDGLAMLHRFAFSDGRVSYANKFLDSEAYRAARHKGRLTSREFATDPCRSIFQRVQSLFSTTATTDNGNVNIGVLGDRFLAMTESALPVEFDRRTLKAAGVAYQAPGQLSTAHPHRDRATGAMLNYAAKLGAKSSYRFFRVDAETARPEVVASIPVREPAYMHSFGLTEHWFVLAEFPLVVNPAGLALSGRPFIENYRWKPERGTRITLIDRETGKVGGTFAADPLFAFHHVNSHEDGDEVVVDVCAFDDAQVIKDLYLDRLHGLMRDSAGADALQAAHLTRFRLSPGDSSVITERLSEEPLEFPRINTGRCQERPYRYVWGNGQGSGWFDRILKVDIADGTAIAWSEPDCFPAEPVFVPHPEGVEEDEGVLLSIVLDAKRETSYLLVLDAATLEQIARAEVPHHIPHHFHGGFTSKS</sequence>
<comment type="cofactor">
    <cofactor evidence="5">
        <name>Fe(2+)</name>
        <dbReference type="ChEBI" id="CHEBI:29033"/>
    </cofactor>
    <text evidence="5">Binds 1 Fe(2+) ion per subunit.</text>
</comment>
<dbReference type="InterPro" id="IPR004294">
    <property type="entry name" value="Carotenoid_Oase"/>
</dbReference>